<dbReference type="PANTHER" id="PTHR35482:SF1">
    <property type="entry name" value="CYTOCHROME C OXIDASE SUBUNIT"/>
    <property type="match status" value="1"/>
</dbReference>
<accession>A0AAD4ZEG0</accession>
<evidence type="ECO:0000313" key="1">
    <source>
        <dbReference type="EMBL" id="KAI5342970.1"/>
    </source>
</evidence>
<sequence length="189" mass="20634">MVDATSSLQTWGIRERPTALARPKILDLIIQPKSHFLIAKVLHRCPKLNDCFLPISFVGSLLAEGLEERSTGGNLGNEIVDLKGKLSVSSIDFVGLGSAVKKEDRGLPAGLDSNGDSPEFGGGRVIRPGEVLETAEEKAAKEARTRRLVAAYKSKMGMNSDPKLRSECEKKCFLLYLQLTGMVLRCFTE</sequence>
<keyword evidence="2" id="KW-1185">Reference proteome</keyword>
<comment type="caution">
    <text evidence="1">The sequence shown here is derived from an EMBL/GenBank/DDBJ whole genome shotgun (WGS) entry which is preliminary data.</text>
</comment>
<dbReference type="EMBL" id="JAJFAZ020000002">
    <property type="protein sequence ID" value="KAI5342970.1"/>
    <property type="molecule type" value="Genomic_DNA"/>
</dbReference>
<evidence type="ECO:0000313" key="2">
    <source>
        <dbReference type="Proteomes" id="UP001054821"/>
    </source>
</evidence>
<dbReference type="PANTHER" id="PTHR35482">
    <property type="entry name" value="CYTOCHROME C OXIDASE SUBUNIT"/>
    <property type="match status" value="1"/>
</dbReference>
<name>A0AAD4ZEG0_PRUDU</name>
<dbReference type="AlphaFoldDB" id="A0AAD4ZEG0"/>
<gene>
    <name evidence="1" type="ORF">L3X38_010846</name>
</gene>
<dbReference type="Proteomes" id="UP001054821">
    <property type="component" value="Chromosome 2"/>
</dbReference>
<reference evidence="1 2" key="1">
    <citation type="journal article" date="2022" name="G3 (Bethesda)">
        <title>Whole-genome sequence and methylome profiling of the almond [Prunus dulcis (Mill.) D.A. Webb] cultivar 'Nonpareil'.</title>
        <authorList>
            <person name="D'Amico-Willman K.M."/>
            <person name="Ouma W.Z."/>
            <person name="Meulia T."/>
            <person name="Sideli G.M."/>
            <person name="Gradziel T.M."/>
            <person name="Fresnedo-Ramirez J."/>
        </authorList>
    </citation>
    <scope>NUCLEOTIDE SEQUENCE [LARGE SCALE GENOMIC DNA]</scope>
    <source>
        <strain evidence="1">Clone GOH B32 T37-40</strain>
    </source>
</reference>
<protein>
    <submittedName>
        <fullName evidence="1">Uncharacterized protein</fullName>
    </submittedName>
</protein>
<proteinExistence type="predicted"/>
<organism evidence="1 2">
    <name type="scientific">Prunus dulcis</name>
    <name type="common">Almond</name>
    <name type="synonym">Amygdalus dulcis</name>
    <dbReference type="NCBI Taxonomy" id="3755"/>
    <lineage>
        <taxon>Eukaryota</taxon>
        <taxon>Viridiplantae</taxon>
        <taxon>Streptophyta</taxon>
        <taxon>Embryophyta</taxon>
        <taxon>Tracheophyta</taxon>
        <taxon>Spermatophyta</taxon>
        <taxon>Magnoliopsida</taxon>
        <taxon>eudicotyledons</taxon>
        <taxon>Gunneridae</taxon>
        <taxon>Pentapetalae</taxon>
        <taxon>rosids</taxon>
        <taxon>fabids</taxon>
        <taxon>Rosales</taxon>
        <taxon>Rosaceae</taxon>
        <taxon>Amygdaloideae</taxon>
        <taxon>Amygdaleae</taxon>
        <taxon>Prunus</taxon>
    </lineage>
</organism>